<dbReference type="InterPro" id="IPR033985">
    <property type="entry name" value="SusD-like_N"/>
</dbReference>
<dbReference type="Gene3D" id="1.25.40.390">
    <property type="match status" value="1"/>
</dbReference>
<proteinExistence type="inferred from homology"/>
<keyword evidence="4" id="KW-0472">Membrane</keyword>
<evidence type="ECO:0000313" key="8">
    <source>
        <dbReference type="EMBL" id="UYU70683.1"/>
    </source>
</evidence>
<evidence type="ECO:0000256" key="4">
    <source>
        <dbReference type="ARBA" id="ARBA00023136"/>
    </source>
</evidence>
<dbReference type="RefSeq" id="WP_195577050.1">
    <property type="nucleotide sequence ID" value="NZ_CP072242.1"/>
</dbReference>
<evidence type="ECO:0000256" key="5">
    <source>
        <dbReference type="ARBA" id="ARBA00023237"/>
    </source>
</evidence>
<accession>A0AA46UBZ0</accession>
<evidence type="ECO:0000259" key="6">
    <source>
        <dbReference type="Pfam" id="PF07980"/>
    </source>
</evidence>
<comment type="subcellular location">
    <subcellularLocation>
        <location evidence="1">Cell outer membrane</location>
    </subcellularLocation>
</comment>
<sequence>MKKLIYSTAIALSLLGGSLMTISCDDILDTRSESTMYDPQIFSKYELAYGAITGIYHSFGETNSYRGRILPWYGFNTDIEWYNSSDSNNEKSQIATYACTSNNGQLNMSESKDPWSKLYEAVERCNLAIEGLREYGNTESDSQMAQLLGEALTLRAVIYMDIINCWGDVPARFEPISQEILYVPRSSKDVIFKQLITDLQEAEKIVAWPTETSATATVEHINKAFVKGLLARICMQAAGYSVREDGTNKLSNDPELSKDVLYPIALQACKEVMEKEGTYCKLEDNFEDIFINNCKDVIAAGGESLWEMPFANTPTPRGRLVKTFGVKHNQKDTYGPTGGGDAGPTPNFFYDYSINDKRRDVTCVPYLWSKTTVNVQELNALNSWYFGKYRYEWMDREGLSDDDGVNKQYMRYADVVLMRAELENELNSPSAAAPYLKKIRQRAFAQTDWSTEVDAYVTSVSGSKDAMFKAIVDERAFEFCGEMLRKADLIRWGLLKSKLDETKQKMRDLRTLSGDYSDLNNTLYYNMVDFKWIRNKKENITENAALQIYGLNHGETGVPSGTYEFKKEWIKEDKIADKKLESLYLNDPDKFMYWPIFDYNIEASNGTLSNYSWYTF</sequence>
<protein>
    <submittedName>
        <fullName evidence="8">RagB/SusD family nutrient uptake outer membrane protein</fullName>
    </submittedName>
</protein>
<evidence type="ECO:0000313" key="9">
    <source>
        <dbReference type="Proteomes" id="UP001156216"/>
    </source>
</evidence>
<keyword evidence="5" id="KW-0998">Cell outer membrane</keyword>
<dbReference type="GO" id="GO:0009279">
    <property type="term" value="C:cell outer membrane"/>
    <property type="evidence" value="ECO:0007669"/>
    <property type="project" value="UniProtKB-SubCell"/>
</dbReference>
<comment type="similarity">
    <text evidence="2">Belongs to the SusD family.</text>
</comment>
<dbReference type="Pfam" id="PF07980">
    <property type="entry name" value="SusD_RagB"/>
    <property type="match status" value="1"/>
</dbReference>
<evidence type="ECO:0000256" key="3">
    <source>
        <dbReference type="ARBA" id="ARBA00022729"/>
    </source>
</evidence>
<dbReference type="AlphaFoldDB" id="A0AA46UBZ0"/>
<dbReference type="Proteomes" id="UP001156216">
    <property type="component" value="Chromosome"/>
</dbReference>
<dbReference type="SUPFAM" id="SSF48452">
    <property type="entry name" value="TPR-like"/>
    <property type="match status" value="1"/>
</dbReference>
<dbReference type="PROSITE" id="PS51257">
    <property type="entry name" value="PROKAR_LIPOPROTEIN"/>
    <property type="match status" value="1"/>
</dbReference>
<evidence type="ECO:0000256" key="1">
    <source>
        <dbReference type="ARBA" id="ARBA00004442"/>
    </source>
</evidence>
<dbReference type="InterPro" id="IPR011990">
    <property type="entry name" value="TPR-like_helical_dom_sf"/>
</dbReference>
<gene>
    <name evidence="8" type="ORF">KQP59_20765</name>
</gene>
<feature type="domain" description="SusD-like N-terminal" evidence="7">
    <location>
        <begin position="83"/>
        <end position="233"/>
    </location>
</feature>
<keyword evidence="3" id="KW-0732">Signal</keyword>
<feature type="domain" description="RagB/SusD" evidence="6">
    <location>
        <begin position="403"/>
        <end position="613"/>
    </location>
</feature>
<organism evidence="8 9">
    <name type="scientific">Bacteroides thetaiotaomicron</name>
    <dbReference type="NCBI Taxonomy" id="818"/>
    <lineage>
        <taxon>Bacteria</taxon>
        <taxon>Pseudomonadati</taxon>
        <taxon>Bacteroidota</taxon>
        <taxon>Bacteroidia</taxon>
        <taxon>Bacteroidales</taxon>
        <taxon>Bacteroidaceae</taxon>
        <taxon>Bacteroides</taxon>
    </lineage>
</organism>
<name>A0AA46UBZ0_BACT4</name>
<reference evidence="8" key="1">
    <citation type="submission" date="2021-06" db="EMBL/GenBank/DDBJ databases">
        <title>Interrogation of the integrated mobile genetic elements in gut-associated Bacteroides with a consensus prediction approach.</title>
        <authorList>
            <person name="Campbell D.E."/>
            <person name="Leigh J.R."/>
            <person name="Kim T."/>
            <person name="England W."/>
            <person name="Whitaker R.J."/>
            <person name="Degnan P.H."/>
        </authorList>
    </citation>
    <scope>NUCLEOTIDE SEQUENCE</scope>
    <source>
        <strain evidence="8">VPI-BTDOT2</strain>
    </source>
</reference>
<evidence type="ECO:0000256" key="2">
    <source>
        <dbReference type="ARBA" id="ARBA00006275"/>
    </source>
</evidence>
<dbReference type="Pfam" id="PF14322">
    <property type="entry name" value="SusD-like_3"/>
    <property type="match status" value="1"/>
</dbReference>
<dbReference type="InterPro" id="IPR012944">
    <property type="entry name" value="SusD_RagB_dom"/>
</dbReference>
<evidence type="ECO:0000259" key="7">
    <source>
        <dbReference type="Pfam" id="PF14322"/>
    </source>
</evidence>
<dbReference type="EMBL" id="CP083681">
    <property type="protein sequence ID" value="UYU70683.1"/>
    <property type="molecule type" value="Genomic_DNA"/>
</dbReference>